<dbReference type="AlphaFoldDB" id="A0A6P1ZC81"/>
<dbReference type="Gene3D" id="3.90.190.10">
    <property type="entry name" value="Protein tyrosine phosphatase superfamily"/>
    <property type="match status" value="1"/>
</dbReference>
<keyword evidence="7" id="KW-1185">Reference proteome</keyword>
<dbReference type="EMBL" id="CP039543">
    <property type="protein sequence ID" value="QJT10465.1"/>
    <property type="molecule type" value="Genomic_DNA"/>
</dbReference>
<feature type="domain" description="Tyrosine-protein phosphatase" evidence="2">
    <location>
        <begin position="9"/>
        <end position="154"/>
    </location>
</feature>
<dbReference type="PROSITE" id="PS50054">
    <property type="entry name" value="TYR_PHOSPHATASE_DUAL"/>
    <property type="match status" value="1"/>
</dbReference>
<dbReference type="FunFam" id="3.90.190.10:FF:000157">
    <property type="entry name" value="Protein-tyrosine phosphatase"/>
    <property type="match status" value="1"/>
</dbReference>
<dbReference type="PROSITE" id="PS50056">
    <property type="entry name" value="TYR_PHOSPHATASE_2"/>
    <property type="match status" value="1"/>
</dbReference>
<dbReference type="InterPro" id="IPR003595">
    <property type="entry name" value="Tyr_Pase_cat"/>
</dbReference>
<evidence type="ECO:0000313" key="7">
    <source>
        <dbReference type="Proteomes" id="UP000503251"/>
    </source>
</evidence>
<keyword evidence="1" id="KW-0378">Hydrolase</keyword>
<dbReference type="InterPro" id="IPR050561">
    <property type="entry name" value="PTP"/>
</dbReference>
<dbReference type="InterPro" id="IPR020422">
    <property type="entry name" value="TYR_PHOSPHATASE_DUAL_dom"/>
</dbReference>
<dbReference type="InterPro" id="IPR016130">
    <property type="entry name" value="Tyr_Pase_AS"/>
</dbReference>
<dbReference type="Proteomes" id="UP000434052">
    <property type="component" value="Unassembled WGS sequence"/>
</dbReference>
<evidence type="ECO:0000313" key="6">
    <source>
        <dbReference type="Proteomes" id="UP000434052"/>
    </source>
</evidence>
<dbReference type="InterPro" id="IPR029021">
    <property type="entry name" value="Prot-tyrosine_phosphatase-like"/>
</dbReference>
<proteinExistence type="predicted"/>
<dbReference type="GO" id="GO:0016787">
    <property type="term" value="F:hydrolase activity"/>
    <property type="evidence" value="ECO:0007669"/>
    <property type="project" value="UniProtKB-KW"/>
</dbReference>
<name>A0A6P1ZC81_9BACT</name>
<dbReference type="SMART" id="SM00195">
    <property type="entry name" value="DSPc"/>
    <property type="match status" value="1"/>
</dbReference>
<evidence type="ECO:0000313" key="4">
    <source>
        <dbReference type="EMBL" id="QJT10465.1"/>
    </source>
</evidence>
<dbReference type="OrthoDB" id="9806482at2"/>
<feature type="domain" description="Tyrosine specific protein phosphatases" evidence="3">
    <location>
        <begin position="93"/>
        <end position="133"/>
    </location>
</feature>
<gene>
    <name evidence="5" type="ORF">DQK91_21270</name>
    <name evidence="4" type="ORF">E8L03_16695</name>
</gene>
<dbReference type="InterPro" id="IPR000387">
    <property type="entry name" value="Tyr_Pase_dom"/>
</dbReference>
<protein>
    <submittedName>
        <fullName evidence="5">Phosphatase</fullName>
    </submittedName>
</protein>
<dbReference type="RefSeq" id="WP_144307425.1">
    <property type="nucleotide sequence ID" value="NZ_CP039543.1"/>
</dbReference>
<dbReference type="Pfam" id="PF22785">
    <property type="entry name" value="Tc-R-P"/>
    <property type="match status" value="1"/>
</dbReference>
<evidence type="ECO:0000259" key="3">
    <source>
        <dbReference type="PROSITE" id="PS50056"/>
    </source>
</evidence>
<evidence type="ECO:0000259" key="2">
    <source>
        <dbReference type="PROSITE" id="PS50054"/>
    </source>
</evidence>
<reference evidence="5 6" key="1">
    <citation type="submission" date="2018-06" db="EMBL/GenBank/DDBJ databases">
        <title>Complete genome of Desulfovibrio marinus P48SEP.</title>
        <authorList>
            <person name="Crispim J.S."/>
            <person name="Vidigal P.M.P."/>
            <person name="Silva L.C.F."/>
            <person name="Araujo L.C."/>
            <person name="Laguardia C.N."/>
            <person name="Dias R.S."/>
            <person name="Sousa M.P."/>
            <person name="Paula S.O."/>
            <person name="Silva C."/>
        </authorList>
    </citation>
    <scope>NUCLEOTIDE SEQUENCE [LARGE SCALE GENOMIC DNA]</scope>
    <source>
        <strain evidence="5 6">P48SEP</strain>
    </source>
</reference>
<organism evidence="5 6">
    <name type="scientific">Oceanidesulfovibrio marinus</name>
    <dbReference type="NCBI Taxonomy" id="370038"/>
    <lineage>
        <taxon>Bacteria</taxon>
        <taxon>Pseudomonadati</taxon>
        <taxon>Thermodesulfobacteriota</taxon>
        <taxon>Desulfovibrionia</taxon>
        <taxon>Desulfovibrionales</taxon>
        <taxon>Desulfovibrionaceae</taxon>
        <taxon>Oceanidesulfovibrio</taxon>
    </lineage>
</organism>
<dbReference type="PANTHER" id="PTHR23339">
    <property type="entry name" value="TYROSINE SPECIFIC PROTEIN PHOSPHATASE AND DUAL SPECIFICITY PROTEIN PHOSPHATASE"/>
    <property type="match status" value="1"/>
</dbReference>
<evidence type="ECO:0000313" key="5">
    <source>
        <dbReference type="EMBL" id="TVM30331.1"/>
    </source>
</evidence>
<dbReference type="SMART" id="SM00404">
    <property type="entry name" value="PTPc_motif"/>
    <property type="match status" value="1"/>
</dbReference>
<sequence>MLRKKDAPAYTLHWVTDQLAVGQAPMSYDQLDAIKEQGVTAILNLCAEFCDLHDIEANHGFDVYYLPIPDEEAPDMPAMEEALAWLDEAIYLGKKVLIHCRHGIGRTGTVLNAYLLRRGLGHKLAGKKLKGLKSQPASFNQWWTLRKYGRRAGKLTVREPSLEYKHLVDLSPFFGDYEALVQRAEDRVLDEEDESVPRCGMGHVRCCTRPIRLSFAEAVYLSHQMNVSLSSEKRQELIARAMETARTEATTTRGLESATDEWCLAESGAVCPLLEEEHCLLFDSRPLQCRTFELPEGAQEELWNNELEPVLGKLSQDIFLAFTGFFPDQSPPRLTLPDVVSGRYVQRFFKYLLEHQSR</sequence>
<accession>A0A6P1ZC81</accession>
<dbReference type="SUPFAM" id="SSF52799">
    <property type="entry name" value="(Phosphotyrosine protein) phosphatases II"/>
    <property type="match status" value="1"/>
</dbReference>
<evidence type="ECO:0000256" key="1">
    <source>
        <dbReference type="ARBA" id="ARBA00022801"/>
    </source>
</evidence>
<dbReference type="PROSITE" id="PS00383">
    <property type="entry name" value="TYR_PHOSPHATASE_1"/>
    <property type="match status" value="1"/>
</dbReference>
<reference evidence="4 7" key="2">
    <citation type="submission" date="2019-04" db="EMBL/GenBank/DDBJ databases">
        <title>Isolation and culture of sulfate reducing bacteria from the cold seep of the South China Sea.</title>
        <authorList>
            <person name="Sun C."/>
            <person name="Liu R."/>
        </authorList>
    </citation>
    <scope>NUCLEOTIDE SEQUENCE [LARGE SCALE GENOMIC DNA]</scope>
    <source>
        <strain evidence="4 7">CS1</strain>
    </source>
</reference>
<dbReference type="Proteomes" id="UP000503251">
    <property type="component" value="Chromosome"/>
</dbReference>
<dbReference type="EMBL" id="QMIF01000025">
    <property type="protein sequence ID" value="TVM30331.1"/>
    <property type="molecule type" value="Genomic_DNA"/>
</dbReference>